<reference evidence="5 6" key="1">
    <citation type="journal article" date="2022" name="Evol. Bioinform. Online">
        <title>Draft Genome Sequence of Oceanobacillus jordanicus Strain GSFE11, a Halotolerant Plant Growth-Promoting Bacterial Endophyte Isolated From the Jordan Valley.</title>
        <authorList>
            <person name="Alhindi T."/>
            <person name="Albdaiwi R."/>
        </authorList>
    </citation>
    <scope>NUCLEOTIDE SEQUENCE [LARGE SCALE GENOMIC DNA]</scope>
    <source>
        <strain evidence="5 6">GSFE11</strain>
    </source>
</reference>
<comment type="caution">
    <text evidence="5">The sequence shown here is derived from an EMBL/GenBank/DDBJ whole genome shotgun (WGS) entry which is preliminary data.</text>
</comment>
<dbReference type="InterPro" id="IPR036388">
    <property type="entry name" value="WH-like_DNA-bd_sf"/>
</dbReference>
<dbReference type="Gene3D" id="1.10.10.10">
    <property type="entry name" value="Winged helix-like DNA-binding domain superfamily/Winged helix DNA-binding domain"/>
    <property type="match status" value="1"/>
</dbReference>
<dbReference type="InterPro" id="IPR036390">
    <property type="entry name" value="WH_DNA-bd_sf"/>
</dbReference>
<evidence type="ECO:0000256" key="4">
    <source>
        <dbReference type="ARBA" id="ARBA00023125"/>
    </source>
</evidence>
<keyword evidence="3" id="KW-0859">Xylose metabolism</keyword>
<dbReference type="InterPro" id="IPR000600">
    <property type="entry name" value="ROK"/>
</dbReference>
<dbReference type="GO" id="GO:0042732">
    <property type="term" value="P:D-xylose metabolic process"/>
    <property type="evidence" value="ECO:0007669"/>
    <property type="project" value="UniProtKB-KW"/>
</dbReference>
<keyword evidence="6" id="KW-1185">Reference proteome</keyword>
<keyword evidence="3" id="KW-0119">Carbohydrate metabolism</keyword>
<dbReference type="PROSITE" id="PS01125">
    <property type="entry name" value="ROK"/>
    <property type="match status" value="1"/>
</dbReference>
<name>A0AAW5B6R5_9BACI</name>
<evidence type="ECO:0000256" key="1">
    <source>
        <dbReference type="ARBA" id="ARBA00002486"/>
    </source>
</evidence>
<organism evidence="5 6">
    <name type="scientific">Oceanobacillus jordanicus</name>
    <dbReference type="NCBI Taxonomy" id="2867266"/>
    <lineage>
        <taxon>Bacteria</taxon>
        <taxon>Bacillati</taxon>
        <taxon>Bacillota</taxon>
        <taxon>Bacilli</taxon>
        <taxon>Bacillales</taxon>
        <taxon>Bacillaceae</taxon>
        <taxon>Oceanobacillus</taxon>
    </lineage>
</organism>
<evidence type="ECO:0000313" key="5">
    <source>
        <dbReference type="EMBL" id="MCG3420096.1"/>
    </source>
</evidence>
<dbReference type="Pfam" id="PF00480">
    <property type="entry name" value="ROK"/>
    <property type="match status" value="1"/>
</dbReference>
<proteinExistence type="inferred from homology"/>
<gene>
    <name evidence="5" type="ORF">K3T81_13135</name>
</gene>
<dbReference type="InterPro" id="IPR043129">
    <property type="entry name" value="ATPase_NBD"/>
</dbReference>
<evidence type="ECO:0000256" key="2">
    <source>
        <dbReference type="ARBA" id="ARBA00006479"/>
    </source>
</evidence>
<keyword evidence="4" id="KW-0238">DNA-binding</keyword>
<dbReference type="GO" id="GO:0003677">
    <property type="term" value="F:DNA binding"/>
    <property type="evidence" value="ECO:0007669"/>
    <property type="project" value="UniProtKB-KW"/>
</dbReference>
<dbReference type="PANTHER" id="PTHR18964">
    <property type="entry name" value="ROK (REPRESSOR, ORF, KINASE) FAMILY"/>
    <property type="match status" value="1"/>
</dbReference>
<protein>
    <submittedName>
        <fullName evidence="5">ROK family transcriptional regulator</fullName>
    </submittedName>
</protein>
<dbReference type="Gene3D" id="3.30.420.40">
    <property type="match status" value="2"/>
</dbReference>
<dbReference type="Pfam" id="PF13412">
    <property type="entry name" value="HTH_24"/>
    <property type="match status" value="1"/>
</dbReference>
<evidence type="ECO:0000256" key="3">
    <source>
        <dbReference type="ARBA" id="ARBA00022629"/>
    </source>
</evidence>
<dbReference type="SUPFAM" id="SSF53067">
    <property type="entry name" value="Actin-like ATPase domain"/>
    <property type="match status" value="1"/>
</dbReference>
<dbReference type="RefSeq" id="WP_238020499.1">
    <property type="nucleotide sequence ID" value="NZ_JAIFZM010000010.1"/>
</dbReference>
<comment type="similarity">
    <text evidence="2">Belongs to the ROK (NagC/XylR) family.</text>
</comment>
<dbReference type="InterPro" id="IPR049874">
    <property type="entry name" value="ROK_cs"/>
</dbReference>
<sequence>MRRTGDLKLIQELNRSIILDMIRKDGPLSRSEIAKRSNLSPTTVTTAVNDLIQDRLVSERGTGVSNGGRKPILLQFSPDNHYIIGISISNSKITIAEMNLEARIRCKEVYSTRGHTGEQVISYLLELIEYFINIINKPLDLCVGVSVITQGIVDSKNGVIRYNPKLKFENIPLKELIEQKFNIKTWLDNDTNAYILAEKHFGLFNHYENMIYITIGEGLGAGIIVNGTINRGHNGGAGEFGHTNISNEGIKCDCGNIGCIENYVCWPAVYSRILSSIARGKQTIMTELVHGDISQLTELNFVDALNKGDELAINVLEEMSTYLAIGLVNLVHLFNPQIIIFGGEITTNNPLLLQKVNQFVKERALTILYEDLQIQPSSLGKEFEMIGAASVLLQDKFQFKLTHTEEVVKG</sequence>
<dbReference type="CDD" id="cd00090">
    <property type="entry name" value="HTH_ARSR"/>
    <property type="match status" value="1"/>
</dbReference>
<dbReference type="AlphaFoldDB" id="A0AAW5B6R5"/>
<accession>A0AAW5B6R5</accession>
<dbReference type="SUPFAM" id="SSF46785">
    <property type="entry name" value="Winged helix' DNA-binding domain"/>
    <property type="match status" value="1"/>
</dbReference>
<dbReference type="InterPro" id="IPR011991">
    <property type="entry name" value="ArsR-like_HTH"/>
</dbReference>
<dbReference type="EMBL" id="JAIFZM010000010">
    <property type="protein sequence ID" value="MCG3420096.1"/>
    <property type="molecule type" value="Genomic_DNA"/>
</dbReference>
<evidence type="ECO:0000313" key="6">
    <source>
        <dbReference type="Proteomes" id="UP001199631"/>
    </source>
</evidence>
<comment type="function">
    <text evidence="1">Transcriptional repressor of xylose-utilizing enzymes.</text>
</comment>
<dbReference type="Proteomes" id="UP001199631">
    <property type="component" value="Unassembled WGS sequence"/>
</dbReference>
<dbReference type="PANTHER" id="PTHR18964:SF149">
    <property type="entry name" value="BIFUNCTIONAL UDP-N-ACETYLGLUCOSAMINE 2-EPIMERASE_N-ACETYLMANNOSAMINE KINASE"/>
    <property type="match status" value="1"/>
</dbReference>